<dbReference type="GO" id="GO:0016020">
    <property type="term" value="C:membrane"/>
    <property type="evidence" value="ECO:0007669"/>
    <property type="project" value="TreeGrafter"/>
</dbReference>
<dbReference type="InterPro" id="IPR050879">
    <property type="entry name" value="Acyltransferase_3"/>
</dbReference>
<accession>A0A7Z8K0V2</accession>
<keyword evidence="1" id="KW-1133">Transmembrane helix</keyword>
<feature type="transmembrane region" description="Helical" evidence="1">
    <location>
        <begin position="257"/>
        <end position="278"/>
    </location>
</feature>
<name>A0A7Z8K0V2_9CELL</name>
<dbReference type="GO" id="GO:0000271">
    <property type="term" value="P:polysaccharide biosynthetic process"/>
    <property type="evidence" value="ECO:0007669"/>
    <property type="project" value="TreeGrafter"/>
</dbReference>
<feature type="transmembrane region" description="Helical" evidence="1">
    <location>
        <begin position="201"/>
        <end position="220"/>
    </location>
</feature>
<dbReference type="AlphaFoldDB" id="A0A7Z8K0V2"/>
<feature type="transmembrane region" description="Helical" evidence="1">
    <location>
        <begin position="290"/>
        <end position="312"/>
    </location>
</feature>
<feature type="transmembrane region" description="Helical" evidence="1">
    <location>
        <begin position="174"/>
        <end position="194"/>
    </location>
</feature>
<dbReference type="RefSeq" id="WP_154729579.1">
    <property type="nucleotide sequence ID" value="NZ_SZYE01000070.1"/>
</dbReference>
<feature type="domain" description="Acyltransferase 3" evidence="2">
    <location>
        <begin position="25"/>
        <end position="367"/>
    </location>
</feature>
<protein>
    <submittedName>
        <fullName evidence="3">Acyltransferase</fullName>
    </submittedName>
</protein>
<dbReference type="PANTHER" id="PTHR23028:SF131">
    <property type="entry name" value="BLR2367 PROTEIN"/>
    <property type="match status" value="1"/>
</dbReference>
<reference evidence="3 4" key="1">
    <citation type="submission" date="2019-05" db="EMBL/GenBank/DDBJ databases">
        <title>Genome sequence of Cellulomonas hominis strain CS1.</title>
        <authorList>
            <person name="Belmont J."/>
            <person name="Maclea K.S."/>
        </authorList>
    </citation>
    <scope>NUCLEOTIDE SEQUENCE [LARGE SCALE GENOMIC DNA]</scope>
    <source>
        <strain evidence="3 4">CS1</strain>
    </source>
</reference>
<keyword evidence="1" id="KW-0812">Transmembrane</keyword>
<keyword evidence="3" id="KW-0012">Acyltransferase</keyword>
<dbReference type="OrthoDB" id="3404679at2"/>
<evidence type="ECO:0000313" key="3">
    <source>
        <dbReference type="EMBL" id="TKR23648.1"/>
    </source>
</evidence>
<evidence type="ECO:0000256" key="1">
    <source>
        <dbReference type="SAM" id="Phobius"/>
    </source>
</evidence>
<dbReference type="Pfam" id="PF01757">
    <property type="entry name" value="Acyl_transf_3"/>
    <property type="match status" value="1"/>
</dbReference>
<keyword evidence="1" id="KW-0472">Membrane</keyword>
<dbReference type="Proteomes" id="UP000308121">
    <property type="component" value="Unassembled WGS sequence"/>
</dbReference>
<feature type="transmembrane region" description="Helical" evidence="1">
    <location>
        <begin position="33"/>
        <end position="53"/>
    </location>
</feature>
<feature type="transmembrane region" description="Helical" evidence="1">
    <location>
        <begin position="81"/>
        <end position="101"/>
    </location>
</feature>
<organism evidence="3 4">
    <name type="scientific">Cellulomonas hominis</name>
    <dbReference type="NCBI Taxonomy" id="156981"/>
    <lineage>
        <taxon>Bacteria</taxon>
        <taxon>Bacillati</taxon>
        <taxon>Actinomycetota</taxon>
        <taxon>Actinomycetes</taxon>
        <taxon>Micrococcales</taxon>
        <taxon>Cellulomonadaceae</taxon>
        <taxon>Cellulomonas</taxon>
    </lineage>
</organism>
<sequence>MPVPTTVRGPVPGAPAAGAGGGRLPGLDGLRGLAALVVLVHHSLLLTPALMAVHDDPAAPRSALVQAVSATPLHLLWEGEVAVQVFFVLSGFVLTVAATRPRHRWGPYYPQRLLRLYLPVWAAVGLAVALRLAVPAGDTAGLSPWLTYHGDVGRAGVLGDLLLVVGPAGSTISALWSLRWEVLFSLLLPLFVVAATRLRHWAPLVLGALAAIAWLGAATGPVDAPYALGAAYQLPLFALGCVLAAGRDRLAAVTARWGREAWAVLLLAAVLLTTSYWLLDLGGARADVPVAVVALTRVLQAAGAGLLVVAALGPLARPLSRPAVRWLGTRSFSLYLVHEPVVVAVGYLTGWTSPAVLLLTVPVSLLLAEGFFRAVERPSHRLSRAVGTRLGRRGRRPVAAA</sequence>
<feature type="transmembrane region" description="Helical" evidence="1">
    <location>
        <begin position="226"/>
        <end position="245"/>
    </location>
</feature>
<dbReference type="PANTHER" id="PTHR23028">
    <property type="entry name" value="ACETYLTRANSFERASE"/>
    <property type="match status" value="1"/>
</dbReference>
<gene>
    <name evidence="3" type="ORF">FA014_10195</name>
</gene>
<evidence type="ECO:0000259" key="2">
    <source>
        <dbReference type="Pfam" id="PF01757"/>
    </source>
</evidence>
<proteinExistence type="predicted"/>
<comment type="caution">
    <text evidence="3">The sequence shown here is derived from an EMBL/GenBank/DDBJ whole genome shotgun (WGS) entry which is preliminary data.</text>
</comment>
<feature type="transmembrane region" description="Helical" evidence="1">
    <location>
        <begin position="113"/>
        <end position="134"/>
    </location>
</feature>
<dbReference type="GO" id="GO:0016747">
    <property type="term" value="F:acyltransferase activity, transferring groups other than amino-acyl groups"/>
    <property type="evidence" value="ECO:0007669"/>
    <property type="project" value="InterPro"/>
</dbReference>
<dbReference type="InterPro" id="IPR002656">
    <property type="entry name" value="Acyl_transf_3_dom"/>
</dbReference>
<dbReference type="EMBL" id="SZYE01000070">
    <property type="protein sequence ID" value="TKR23648.1"/>
    <property type="molecule type" value="Genomic_DNA"/>
</dbReference>
<keyword evidence="3" id="KW-0808">Transferase</keyword>
<evidence type="ECO:0000313" key="4">
    <source>
        <dbReference type="Proteomes" id="UP000308121"/>
    </source>
</evidence>